<dbReference type="GeneID" id="28896908"/>
<evidence type="ECO:0000313" key="4">
    <source>
        <dbReference type="Proteomes" id="UP000076632"/>
    </source>
</evidence>
<keyword evidence="4" id="KW-1185">Reference proteome</keyword>
<evidence type="ECO:0000259" key="2">
    <source>
        <dbReference type="Pfam" id="PF13649"/>
    </source>
</evidence>
<dbReference type="AlphaFoldDB" id="A0A165IKJ1"/>
<proteinExistence type="predicted"/>
<dbReference type="Pfam" id="PF13649">
    <property type="entry name" value="Methyltransf_25"/>
    <property type="match status" value="1"/>
</dbReference>
<reference evidence="3 4" key="1">
    <citation type="journal article" date="2016" name="Fungal Biol.">
        <title>The genome of Xylona heveae provides a window into fungal endophytism.</title>
        <authorList>
            <person name="Gazis R."/>
            <person name="Kuo A."/>
            <person name="Riley R."/>
            <person name="LaButti K."/>
            <person name="Lipzen A."/>
            <person name="Lin J."/>
            <person name="Amirebrahimi M."/>
            <person name="Hesse C.N."/>
            <person name="Spatafora J.W."/>
            <person name="Henrissat B."/>
            <person name="Hainaut M."/>
            <person name="Grigoriev I.V."/>
            <person name="Hibbett D.S."/>
        </authorList>
    </citation>
    <scope>NUCLEOTIDE SEQUENCE [LARGE SCALE GENOMIC DNA]</scope>
    <source>
        <strain evidence="3 4">TC161</strain>
    </source>
</reference>
<dbReference type="PANTHER" id="PTHR43591:SF50">
    <property type="entry name" value="METHYLTRANSFERASE DOMAIN-CONTAINING PROTEIN-RELATED"/>
    <property type="match status" value="1"/>
</dbReference>
<dbReference type="SUPFAM" id="SSF53335">
    <property type="entry name" value="S-adenosyl-L-methionine-dependent methyltransferases"/>
    <property type="match status" value="1"/>
</dbReference>
<dbReference type="RefSeq" id="XP_018190585.1">
    <property type="nucleotide sequence ID" value="XM_018331771.1"/>
</dbReference>
<organism evidence="3 4">
    <name type="scientific">Xylona heveae (strain CBS 132557 / TC161)</name>
    <dbReference type="NCBI Taxonomy" id="1328760"/>
    <lineage>
        <taxon>Eukaryota</taxon>
        <taxon>Fungi</taxon>
        <taxon>Dikarya</taxon>
        <taxon>Ascomycota</taxon>
        <taxon>Pezizomycotina</taxon>
        <taxon>Xylonomycetes</taxon>
        <taxon>Xylonales</taxon>
        <taxon>Xylonaceae</taxon>
        <taxon>Xylona</taxon>
    </lineage>
</organism>
<dbReference type="InParanoid" id="A0A165IKJ1"/>
<dbReference type="InterPro" id="IPR029063">
    <property type="entry name" value="SAM-dependent_MTases_sf"/>
</dbReference>
<dbReference type="InterPro" id="IPR041698">
    <property type="entry name" value="Methyltransf_25"/>
</dbReference>
<name>A0A165IKJ1_XYLHT</name>
<gene>
    <name evidence="3" type="ORF">L228DRAFT_243810</name>
</gene>
<dbReference type="OMA" id="AEWDRWW"/>
<protein>
    <submittedName>
        <fullName evidence="3">SAM binding motif-containing protein</fullName>
    </submittedName>
</protein>
<evidence type="ECO:0000256" key="1">
    <source>
        <dbReference type="SAM" id="MobiDB-lite"/>
    </source>
</evidence>
<feature type="domain" description="Methyltransferase" evidence="2">
    <location>
        <begin position="60"/>
        <end position="159"/>
    </location>
</feature>
<dbReference type="PANTHER" id="PTHR43591">
    <property type="entry name" value="METHYLTRANSFERASE"/>
    <property type="match status" value="1"/>
</dbReference>
<evidence type="ECO:0000313" key="3">
    <source>
        <dbReference type="EMBL" id="KZF25030.1"/>
    </source>
</evidence>
<dbReference type="Proteomes" id="UP000076632">
    <property type="component" value="Unassembled WGS sequence"/>
</dbReference>
<feature type="region of interest" description="Disordered" evidence="1">
    <location>
        <begin position="272"/>
        <end position="291"/>
    </location>
</feature>
<dbReference type="EMBL" id="KV407455">
    <property type="protein sequence ID" value="KZF25030.1"/>
    <property type="molecule type" value="Genomic_DNA"/>
</dbReference>
<dbReference type="OrthoDB" id="5538558at2759"/>
<accession>A0A165IKJ1</accession>
<dbReference type="Gene3D" id="3.40.50.150">
    <property type="entry name" value="Vaccinia Virus protein VP39"/>
    <property type="match status" value="1"/>
</dbReference>
<sequence>MNTFAIRHCRRYLSDQTLPYPLPCDLPELHRQNLRTVLLTTVFGAPICSPALEAKPPRKVLDVCCGTGLWSSACHDYFSQKGYSDISFTGLDIAPVAPDLTAQGINWRFVQHDLRNGPLPFADNEFDLVFVKDLSLVAPSPAPIQKLFEEYVRVLKVGGVLECWEADHTVRAILPNPPPAPGVSAGDQNQADATSTITTFSGTPFIVAQNQFLRDYNAWITKAFDKRTLTLVPCTIVGPMFVNESDVLKEIGSRRIAIPFGEINWEREGAAGLRGKTGDASKRQSPSDMASYSSSKIISTSNRTLNSNQLAVRQTALVSFIQMIESLEPILKDVSGKSQDEWNRWWAAMMADLSKGTSTSECLEVGAWWAQKI</sequence>
<dbReference type="CDD" id="cd02440">
    <property type="entry name" value="AdoMet_MTases"/>
    <property type="match status" value="1"/>
</dbReference>
<dbReference type="STRING" id="1328760.A0A165IKJ1"/>